<name>A0A6L2JAH8_TANCI</name>
<evidence type="ECO:0000313" key="2">
    <source>
        <dbReference type="EMBL" id="GEU33517.1"/>
    </source>
</evidence>
<dbReference type="CDD" id="cd09272">
    <property type="entry name" value="RNase_HI_RT_Ty1"/>
    <property type="match status" value="1"/>
</dbReference>
<accession>A0A6L2JAH8</accession>
<organism evidence="2">
    <name type="scientific">Tanacetum cinerariifolium</name>
    <name type="common">Dalmatian daisy</name>
    <name type="synonym">Chrysanthemum cinerariifolium</name>
    <dbReference type="NCBI Taxonomy" id="118510"/>
    <lineage>
        <taxon>Eukaryota</taxon>
        <taxon>Viridiplantae</taxon>
        <taxon>Streptophyta</taxon>
        <taxon>Embryophyta</taxon>
        <taxon>Tracheophyta</taxon>
        <taxon>Spermatophyta</taxon>
        <taxon>Magnoliopsida</taxon>
        <taxon>eudicotyledons</taxon>
        <taxon>Gunneridae</taxon>
        <taxon>Pentapetalae</taxon>
        <taxon>asterids</taxon>
        <taxon>campanulids</taxon>
        <taxon>Asterales</taxon>
        <taxon>Asteraceae</taxon>
        <taxon>Asteroideae</taxon>
        <taxon>Anthemideae</taxon>
        <taxon>Anthemidinae</taxon>
        <taxon>Tanacetum</taxon>
    </lineage>
</organism>
<sequence length="372" mass="42168">MHDEYNALIKNNTWTLVPRPTDAKVIHYMWLFWHKNLADGTLSHYKACLIANGSTQHATEILERAHMVNCNLSRTLVDTESKIGVAYSDADYPGCHTTGRSTSGYCVFLGNNLIYWSSKRQPMLSRSNAEAEYCGVANDVAGTCWLRNLLHELHKSLSFATLVYRDNLYLFEGSRDQVGFQYSNYYSIKEYPRTYNEAMQSRDIAFWKEAIHDEIGSIMGNDMCALSDLPPGCKPLGIDKFKARLQPEGFVMLGFSMKDMGEANVILGIKIKRENKGIVITQSYYIEKILKKFNREDCCPVSTPMNPVKKLTPNTGKPVDQIKYSRAIGCLILIFYEWMGVPAWGGVISWAFKKQTCITGPNMESEFMTLTA</sequence>
<dbReference type="EMBL" id="BKCJ010000473">
    <property type="protein sequence ID" value="GEU33517.1"/>
    <property type="molecule type" value="Genomic_DNA"/>
</dbReference>
<dbReference type="PANTHER" id="PTHR11439">
    <property type="entry name" value="GAG-POL-RELATED RETROTRANSPOSON"/>
    <property type="match status" value="1"/>
</dbReference>
<comment type="caution">
    <text evidence="2">The sequence shown here is derived from an EMBL/GenBank/DDBJ whole genome shotgun (WGS) entry which is preliminary data.</text>
</comment>
<evidence type="ECO:0000259" key="1">
    <source>
        <dbReference type="Pfam" id="PF07727"/>
    </source>
</evidence>
<proteinExistence type="predicted"/>
<dbReference type="Pfam" id="PF07727">
    <property type="entry name" value="RVT_2"/>
    <property type="match status" value="1"/>
</dbReference>
<feature type="domain" description="Reverse transcriptase Ty1/copia-type" evidence="1">
    <location>
        <begin position="254"/>
        <end position="306"/>
    </location>
</feature>
<dbReference type="AlphaFoldDB" id="A0A6L2JAH8"/>
<dbReference type="InterPro" id="IPR013103">
    <property type="entry name" value="RVT_2"/>
</dbReference>
<dbReference type="PANTHER" id="PTHR11439:SF524">
    <property type="entry name" value="RNA-DIRECTED DNA POLYMERASE, PROTEIN KINASE RLK-PELLE-DLSV FAMILY"/>
    <property type="match status" value="1"/>
</dbReference>
<reference evidence="2" key="1">
    <citation type="journal article" date="2019" name="Sci. Rep.">
        <title>Draft genome of Tanacetum cinerariifolium, the natural source of mosquito coil.</title>
        <authorList>
            <person name="Yamashiro T."/>
            <person name="Shiraishi A."/>
            <person name="Satake H."/>
            <person name="Nakayama K."/>
        </authorList>
    </citation>
    <scope>NUCLEOTIDE SEQUENCE</scope>
</reference>
<gene>
    <name evidence="2" type="ORF">Tci_005495</name>
</gene>
<protein>
    <submittedName>
        <fullName evidence="2">Ribonuclease H-like domain-containing protein</fullName>
    </submittedName>
</protein>